<dbReference type="Gene3D" id="3.40.50.620">
    <property type="entry name" value="HUPs"/>
    <property type="match status" value="1"/>
</dbReference>
<dbReference type="SUPFAM" id="SSF52402">
    <property type="entry name" value="Adenine nucleotide alpha hydrolases-like"/>
    <property type="match status" value="1"/>
</dbReference>
<reference evidence="3 4" key="1">
    <citation type="submission" date="2018-05" db="EMBL/GenBank/DDBJ databases">
        <title>Integrated omic analyses show evidence that a Ca. Accumulibacter phosphatis strain performs denitrification under micro-aerobic conditions.</title>
        <authorList>
            <person name="Camejo P.Y."/>
            <person name="Katherine M.D."/>
            <person name="Daniel N.R."/>
        </authorList>
    </citation>
    <scope>NUCLEOTIDE SEQUENCE [LARGE SCALE GENOMIC DNA]</scope>
    <source>
        <strain evidence="3">UW-LDO-IC</strain>
    </source>
</reference>
<dbReference type="EMBL" id="QPGA01000042">
    <property type="protein sequence ID" value="RDE49441.1"/>
    <property type="molecule type" value="Genomic_DNA"/>
</dbReference>
<dbReference type="PANTHER" id="PTHR46268:SF6">
    <property type="entry name" value="UNIVERSAL STRESS PROTEIN UP12"/>
    <property type="match status" value="1"/>
</dbReference>
<proteinExistence type="inferred from homology"/>
<evidence type="ECO:0000256" key="1">
    <source>
        <dbReference type="ARBA" id="ARBA00008791"/>
    </source>
</evidence>
<evidence type="ECO:0000259" key="2">
    <source>
        <dbReference type="Pfam" id="PF00582"/>
    </source>
</evidence>
<dbReference type="InterPro" id="IPR014729">
    <property type="entry name" value="Rossmann-like_a/b/a_fold"/>
</dbReference>
<evidence type="ECO:0000313" key="3">
    <source>
        <dbReference type="EMBL" id="RDE49441.1"/>
    </source>
</evidence>
<dbReference type="PRINTS" id="PR01438">
    <property type="entry name" value="UNVRSLSTRESS"/>
</dbReference>
<dbReference type="Proteomes" id="UP000253831">
    <property type="component" value="Unassembled WGS sequence"/>
</dbReference>
<dbReference type="CDD" id="cd00293">
    <property type="entry name" value="USP-like"/>
    <property type="match status" value="1"/>
</dbReference>
<dbReference type="InterPro" id="IPR006015">
    <property type="entry name" value="Universal_stress_UspA"/>
</dbReference>
<dbReference type="PANTHER" id="PTHR46268">
    <property type="entry name" value="STRESS RESPONSE PROTEIN NHAX"/>
    <property type="match status" value="1"/>
</dbReference>
<feature type="domain" description="UspA" evidence="2">
    <location>
        <begin position="1"/>
        <end position="147"/>
    </location>
</feature>
<gene>
    <name evidence="3" type="ORF">DVS81_16685</name>
</gene>
<dbReference type="AlphaFoldDB" id="A0A369XH54"/>
<evidence type="ECO:0000313" key="4">
    <source>
        <dbReference type="Proteomes" id="UP000253831"/>
    </source>
</evidence>
<sequence>MFKNILIPTDGSVVSRKAIKAGIQFAKSLGAKVTGYYGIVTLPYSMFGDGDIIDKGMASKLDRLQRATGEKFLEEISKAAAAAGVEYAGFTTKPASAFEGIIETARKKKCDAIFIASRGRSEIKKLLLGSVTQKVLSHSKVPVIVYR</sequence>
<name>A0A369XH54_9PROT</name>
<comment type="caution">
    <text evidence="3">The sequence shown here is derived from an EMBL/GenBank/DDBJ whole genome shotgun (WGS) entry which is preliminary data.</text>
</comment>
<dbReference type="InterPro" id="IPR006016">
    <property type="entry name" value="UspA"/>
</dbReference>
<dbReference type="Pfam" id="PF00582">
    <property type="entry name" value="Usp"/>
    <property type="match status" value="1"/>
</dbReference>
<dbReference type="RefSeq" id="WP_332356471.1">
    <property type="nucleotide sequence ID" value="NZ_JAZKTZ010000013.1"/>
</dbReference>
<accession>A0A369XH54</accession>
<protein>
    <submittedName>
        <fullName evidence="3">Universal stress protein</fullName>
    </submittedName>
</protein>
<comment type="similarity">
    <text evidence="1">Belongs to the universal stress protein A family.</text>
</comment>
<organism evidence="3 4">
    <name type="scientific">Candidatus Accumulibacter meliphilus</name>
    <dbReference type="NCBI Taxonomy" id="2211374"/>
    <lineage>
        <taxon>Bacteria</taxon>
        <taxon>Pseudomonadati</taxon>
        <taxon>Pseudomonadota</taxon>
        <taxon>Betaproteobacteria</taxon>
        <taxon>Candidatus Accumulibacter</taxon>
    </lineage>
</organism>